<gene>
    <name evidence="3" type="ORF">NBM05_08395</name>
</gene>
<name>A0A9X2HDB2_9MICC</name>
<dbReference type="AlphaFoldDB" id="A0A9X2HDB2"/>
<dbReference type="Proteomes" id="UP001139502">
    <property type="component" value="Unassembled WGS sequence"/>
</dbReference>
<evidence type="ECO:0000313" key="4">
    <source>
        <dbReference type="Proteomes" id="UP001139502"/>
    </source>
</evidence>
<keyword evidence="4" id="KW-1185">Reference proteome</keyword>
<keyword evidence="1" id="KW-0175">Coiled coil</keyword>
<reference evidence="3" key="1">
    <citation type="submission" date="2022-06" db="EMBL/GenBank/DDBJ databases">
        <title>Rothia sp. isolated from sandalwood seedling.</title>
        <authorList>
            <person name="Tuikhar N."/>
            <person name="Kirdat K."/>
            <person name="Thorat V."/>
            <person name="Swetha P."/>
            <person name="Padma S."/>
            <person name="Sundararaj R."/>
            <person name="Yadav A."/>
        </authorList>
    </citation>
    <scope>NUCLEOTIDE SEQUENCE</scope>
    <source>
        <strain evidence="3">AR01</strain>
    </source>
</reference>
<protein>
    <submittedName>
        <fullName evidence="3">Uncharacterized protein</fullName>
    </submittedName>
</protein>
<sequence length="433" mass="45782">MTVHIAETAGSTTARTGGRLLVKIISPGQGSSGTYPPETLAAAAEAGVFARGTQMFVNHASPTEAYERPEGDLRNLAGVLTEDARLDADGALVAEARLYGHWAVIRDMAEDIGVSIRGNAEYREAGGQRIITRIAECTSIDFVTRAGRGGRILRVLESARPTRTQAVEALTGDLRQWIAAALIERNRRDGTERELVDFDDAVYIVHDWSAGTYHRQPYRLAGTVVTPVGEPAEVHRETVFHAVAGPPGSGLDAGGQTLLATETTPALTSTPTATPVPTPTPTATPAPTLTPPPTETTPTRESEAPVPTIEIDEADYQRLTTAEQRAAQLETELAEARRAERLAAAERILDEAFDGIDAPRHRARLAEAAAGAEEFDAEAFRTEALEETAPYRAAAPAARAAGAVTGLGDTTATTPGTAAPTAGDVLKIMKQEA</sequence>
<dbReference type="RefSeq" id="WP_254166502.1">
    <property type="nucleotide sequence ID" value="NZ_JANAFB010000017.1"/>
</dbReference>
<feature type="coiled-coil region" evidence="1">
    <location>
        <begin position="319"/>
        <end position="346"/>
    </location>
</feature>
<evidence type="ECO:0000313" key="3">
    <source>
        <dbReference type="EMBL" id="MCP3426020.1"/>
    </source>
</evidence>
<feature type="region of interest" description="Disordered" evidence="2">
    <location>
        <begin position="265"/>
        <end position="312"/>
    </location>
</feature>
<evidence type="ECO:0000256" key="2">
    <source>
        <dbReference type="SAM" id="MobiDB-lite"/>
    </source>
</evidence>
<organism evidence="3 4">
    <name type="scientific">Rothia santali</name>
    <dbReference type="NCBI Taxonomy" id="2949643"/>
    <lineage>
        <taxon>Bacteria</taxon>
        <taxon>Bacillati</taxon>
        <taxon>Actinomycetota</taxon>
        <taxon>Actinomycetes</taxon>
        <taxon>Micrococcales</taxon>
        <taxon>Micrococcaceae</taxon>
        <taxon>Rothia</taxon>
    </lineage>
</organism>
<accession>A0A9X2HDB2</accession>
<dbReference type="EMBL" id="JANAFB010000017">
    <property type="protein sequence ID" value="MCP3426020.1"/>
    <property type="molecule type" value="Genomic_DNA"/>
</dbReference>
<evidence type="ECO:0000256" key="1">
    <source>
        <dbReference type="SAM" id="Coils"/>
    </source>
</evidence>
<feature type="compositionally biased region" description="Pro residues" evidence="2">
    <location>
        <begin position="274"/>
        <end position="295"/>
    </location>
</feature>
<proteinExistence type="predicted"/>
<comment type="caution">
    <text evidence="3">The sequence shown here is derived from an EMBL/GenBank/DDBJ whole genome shotgun (WGS) entry which is preliminary data.</text>
</comment>